<dbReference type="EMBL" id="ML993908">
    <property type="protein sequence ID" value="KAF2203280.1"/>
    <property type="molecule type" value="Genomic_DNA"/>
</dbReference>
<gene>
    <name evidence="1" type="ORF">GQ43DRAFT_367291</name>
</gene>
<sequence length="427" mass="47865">MLVPRKRPIVFLAVFVFLFALYTYHRETGLIYPKFSDTSLDIPDNSPANKTLGFGAILVVSKEGSSRRHGLLQAANVTDIELTIPKQPSWTEEEIDTFRNGIDKAARGSILAWMGHHNALRWFLDSGLETALILEDDVDWDIRLRSVQAPLAATAVRKMLPPAKPFSPFQKAQEVSQNHTQYWGNPTSWDLLYLGHCGDYFGEVNYEGLKKIQEKSLLDELPHSLYEDPSLPVKSDLHPFTEQLFAMFDVPDHTRFLHRSKFPLCTFGYAVSRAAAERLLTDLAPSKLRPGGPRAFDVAVLHACNAGAETPSPTSKFWNPNPHPDPKLRHKYASKGLRCWTINPEFFHHMPGGSQIAEISEALGHKVGIPPVDFAGQLQVTERNETSNIGCGFWGGAFGFDENDNERLAFLQEEVGRKGRCLKEGRT</sequence>
<dbReference type="Proteomes" id="UP000799536">
    <property type="component" value="Unassembled WGS sequence"/>
</dbReference>
<evidence type="ECO:0008006" key="3">
    <source>
        <dbReference type="Google" id="ProtNLM"/>
    </source>
</evidence>
<comment type="caution">
    <text evidence="1">The sequence shown here is derived from an EMBL/GenBank/DDBJ whole genome shotgun (WGS) entry which is preliminary data.</text>
</comment>
<dbReference type="AlphaFoldDB" id="A0A9P4JQE7"/>
<evidence type="ECO:0000313" key="2">
    <source>
        <dbReference type="Proteomes" id="UP000799536"/>
    </source>
</evidence>
<protein>
    <recommendedName>
        <fullName evidence="3">LPS glycosyltransferase</fullName>
    </recommendedName>
</protein>
<reference evidence="1" key="1">
    <citation type="journal article" date="2020" name="Stud. Mycol.">
        <title>101 Dothideomycetes genomes: a test case for predicting lifestyles and emergence of pathogens.</title>
        <authorList>
            <person name="Haridas S."/>
            <person name="Albert R."/>
            <person name="Binder M."/>
            <person name="Bloem J."/>
            <person name="Labutti K."/>
            <person name="Salamov A."/>
            <person name="Andreopoulos B."/>
            <person name="Baker S."/>
            <person name="Barry K."/>
            <person name="Bills G."/>
            <person name="Bluhm B."/>
            <person name="Cannon C."/>
            <person name="Castanera R."/>
            <person name="Culley D."/>
            <person name="Daum C."/>
            <person name="Ezra D."/>
            <person name="Gonzalez J."/>
            <person name="Henrissat B."/>
            <person name="Kuo A."/>
            <person name="Liang C."/>
            <person name="Lipzen A."/>
            <person name="Lutzoni F."/>
            <person name="Magnuson J."/>
            <person name="Mondo S."/>
            <person name="Nolan M."/>
            <person name="Ohm R."/>
            <person name="Pangilinan J."/>
            <person name="Park H.-J."/>
            <person name="Ramirez L."/>
            <person name="Alfaro M."/>
            <person name="Sun H."/>
            <person name="Tritt A."/>
            <person name="Yoshinaga Y."/>
            <person name="Zwiers L.-H."/>
            <person name="Turgeon B."/>
            <person name="Goodwin S."/>
            <person name="Spatafora J."/>
            <person name="Crous P."/>
            <person name="Grigoriev I."/>
        </authorList>
    </citation>
    <scope>NUCLEOTIDE SEQUENCE</scope>
    <source>
        <strain evidence="1">ATCC 74209</strain>
    </source>
</reference>
<evidence type="ECO:0000313" key="1">
    <source>
        <dbReference type="EMBL" id="KAF2203280.1"/>
    </source>
</evidence>
<accession>A0A9P4JQE7</accession>
<proteinExistence type="predicted"/>
<dbReference type="OrthoDB" id="47375at2759"/>
<name>A0A9P4JQE7_9PLEO</name>
<organism evidence="1 2">
    <name type="scientific">Delitschia confertaspora ATCC 74209</name>
    <dbReference type="NCBI Taxonomy" id="1513339"/>
    <lineage>
        <taxon>Eukaryota</taxon>
        <taxon>Fungi</taxon>
        <taxon>Dikarya</taxon>
        <taxon>Ascomycota</taxon>
        <taxon>Pezizomycotina</taxon>
        <taxon>Dothideomycetes</taxon>
        <taxon>Pleosporomycetidae</taxon>
        <taxon>Pleosporales</taxon>
        <taxon>Delitschiaceae</taxon>
        <taxon>Delitschia</taxon>
    </lineage>
</organism>
<keyword evidence="2" id="KW-1185">Reference proteome</keyword>